<evidence type="ECO:0000256" key="2">
    <source>
        <dbReference type="ARBA" id="ARBA00023125"/>
    </source>
</evidence>
<evidence type="ECO:0000259" key="5">
    <source>
        <dbReference type="PROSITE" id="PS50977"/>
    </source>
</evidence>
<dbReference type="PROSITE" id="PS50977">
    <property type="entry name" value="HTH_TETR_2"/>
    <property type="match status" value="1"/>
</dbReference>
<dbReference type="Proteomes" id="UP000655751">
    <property type="component" value="Unassembled WGS sequence"/>
</dbReference>
<evidence type="ECO:0000256" key="4">
    <source>
        <dbReference type="PROSITE-ProRule" id="PRU00335"/>
    </source>
</evidence>
<dbReference type="InterPro" id="IPR009057">
    <property type="entry name" value="Homeodomain-like_sf"/>
</dbReference>
<dbReference type="AlphaFoldDB" id="A0A931IFK9"/>
<dbReference type="GO" id="GO:0000976">
    <property type="term" value="F:transcription cis-regulatory region binding"/>
    <property type="evidence" value="ECO:0007669"/>
    <property type="project" value="TreeGrafter"/>
</dbReference>
<proteinExistence type="predicted"/>
<protein>
    <submittedName>
        <fullName evidence="6">TetR/AcrR family transcriptional regulator</fullName>
    </submittedName>
</protein>
<dbReference type="InterPro" id="IPR050109">
    <property type="entry name" value="HTH-type_TetR-like_transc_reg"/>
</dbReference>
<dbReference type="PANTHER" id="PTHR30055">
    <property type="entry name" value="HTH-TYPE TRANSCRIPTIONAL REGULATOR RUTR"/>
    <property type="match status" value="1"/>
</dbReference>
<feature type="domain" description="HTH tetR-type" evidence="5">
    <location>
        <begin position="11"/>
        <end position="70"/>
    </location>
</feature>
<dbReference type="PANTHER" id="PTHR30055:SF234">
    <property type="entry name" value="HTH-TYPE TRANSCRIPTIONAL REGULATOR BETI"/>
    <property type="match status" value="1"/>
</dbReference>
<reference evidence="6" key="1">
    <citation type="submission" date="2020-11" db="EMBL/GenBank/DDBJ databases">
        <title>Nocardia NEAU-351.nov., a novel actinomycete isolated from the cow dung.</title>
        <authorList>
            <person name="Zhang X."/>
        </authorList>
    </citation>
    <scope>NUCLEOTIDE SEQUENCE</scope>
    <source>
        <strain evidence="6">NEAU-351</strain>
    </source>
</reference>
<dbReference type="GO" id="GO:0003700">
    <property type="term" value="F:DNA-binding transcription factor activity"/>
    <property type="evidence" value="ECO:0007669"/>
    <property type="project" value="TreeGrafter"/>
</dbReference>
<keyword evidence="2 4" id="KW-0238">DNA-binding</keyword>
<keyword evidence="7" id="KW-1185">Reference proteome</keyword>
<feature type="DNA-binding region" description="H-T-H motif" evidence="4">
    <location>
        <begin position="33"/>
        <end position="52"/>
    </location>
</feature>
<accession>A0A931IFK9</accession>
<evidence type="ECO:0000256" key="1">
    <source>
        <dbReference type="ARBA" id="ARBA00023015"/>
    </source>
</evidence>
<gene>
    <name evidence="6" type="ORF">IT779_25020</name>
</gene>
<dbReference type="InterPro" id="IPR049445">
    <property type="entry name" value="TetR_SbtR-like_C"/>
</dbReference>
<dbReference type="SUPFAM" id="SSF46689">
    <property type="entry name" value="Homeodomain-like"/>
    <property type="match status" value="1"/>
</dbReference>
<dbReference type="Pfam" id="PF21597">
    <property type="entry name" value="TetR_C_43"/>
    <property type="match status" value="1"/>
</dbReference>
<dbReference type="RefSeq" id="WP_196151847.1">
    <property type="nucleotide sequence ID" value="NZ_JADMLG010000011.1"/>
</dbReference>
<dbReference type="InterPro" id="IPR036271">
    <property type="entry name" value="Tet_transcr_reg_TetR-rel_C_sf"/>
</dbReference>
<dbReference type="PRINTS" id="PR00455">
    <property type="entry name" value="HTHTETR"/>
</dbReference>
<evidence type="ECO:0000313" key="6">
    <source>
        <dbReference type="EMBL" id="MBH0779536.1"/>
    </source>
</evidence>
<organism evidence="6 7">
    <name type="scientific">Nocardia bovistercoris</name>
    <dbReference type="NCBI Taxonomy" id="2785916"/>
    <lineage>
        <taxon>Bacteria</taxon>
        <taxon>Bacillati</taxon>
        <taxon>Actinomycetota</taxon>
        <taxon>Actinomycetes</taxon>
        <taxon>Mycobacteriales</taxon>
        <taxon>Nocardiaceae</taxon>
        <taxon>Nocardia</taxon>
    </lineage>
</organism>
<evidence type="ECO:0000313" key="7">
    <source>
        <dbReference type="Proteomes" id="UP000655751"/>
    </source>
</evidence>
<dbReference type="Pfam" id="PF00440">
    <property type="entry name" value="TetR_N"/>
    <property type="match status" value="1"/>
</dbReference>
<keyword evidence="3" id="KW-0804">Transcription</keyword>
<dbReference type="SUPFAM" id="SSF48498">
    <property type="entry name" value="Tetracyclin repressor-like, C-terminal domain"/>
    <property type="match status" value="1"/>
</dbReference>
<comment type="caution">
    <text evidence="6">The sequence shown here is derived from an EMBL/GenBank/DDBJ whole genome shotgun (WGS) entry which is preliminary data.</text>
</comment>
<dbReference type="InterPro" id="IPR001647">
    <property type="entry name" value="HTH_TetR"/>
</dbReference>
<dbReference type="Gene3D" id="1.10.357.10">
    <property type="entry name" value="Tetracycline Repressor, domain 2"/>
    <property type="match status" value="1"/>
</dbReference>
<keyword evidence="1" id="KW-0805">Transcription regulation</keyword>
<evidence type="ECO:0000256" key="3">
    <source>
        <dbReference type="ARBA" id="ARBA00023163"/>
    </source>
</evidence>
<sequence>MTPPARRADAQRNRERLLTAAAAALDERGVNASLDDIAKVAGVGNATLYRHFSSREKLIEAVYDQRILRLCESAGEIGAARPPGAALVAWLREVVAHITESRLLSEAFMAGYDGPADTEPPQVVAWHHAIYEAAEPLLRAAQRAGAIRHDLDPAELLALTTAVARAGQPSQAGHFLDVLLDGVVPRAVDAPPP</sequence>
<dbReference type="EMBL" id="JADMLG010000011">
    <property type="protein sequence ID" value="MBH0779536.1"/>
    <property type="molecule type" value="Genomic_DNA"/>
</dbReference>
<name>A0A931IFK9_9NOCA</name>